<reference evidence="1 2" key="1">
    <citation type="journal article" date="2011" name="J. Bacteriol.">
        <title>Complete genome sequence and updated annotation of Desulfovibrio alaskensis G20.</title>
        <authorList>
            <person name="Hauser L.J."/>
            <person name="Land M.L."/>
            <person name="Brown S.D."/>
            <person name="Larimer F."/>
            <person name="Keller K.L."/>
            <person name="Rapp-Giles B.J."/>
            <person name="Price M.N."/>
            <person name="Lin M."/>
            <person name="Bruce D.C."/>
            <person name="Detter J.C."/>
            <person name="Tapia R."/>
            <person name="Han C.S."/>
            <person name="Goodwin L.A."/>
            <person name="Cheng J.F."/>
            <person name="Pitluck S."/>
            <person name="Copeland A."/>
            <person name="Lucas S."/>
            <person name="Nolan M."/>
            <person name="Lapidus A.L."/>
            <person name="Palumbo A.V."/>
            <person name="Wall J.D."/>
        </authorList>
    </citation>
    <scope>NUCLEOTIDE SEQUENCE [LARGE SCALE GENOMIC DNA]</scope>
    <source>
        <strain evidence="2">ATCC BAA 1058 / DSM 17464 / G20</strain>
    </source>
</reference>
<dbReference type="HOGENOM" id="CLU_2860330_0_0_7"/>
<dbReference type="RefSeq" id="WP_011369223.1">
    <property type="nucleotide sequence ID" value="NC_007519.1"/>
</dbReference>
<proteinExistence type="predicted"/>
<dbReference type="AlphaFoldDB" id="Q30VH1"/>
<evidence type="ECO:0000313" key="2">
    <source>
        <dbReference type="Proteomes" id="UP000002710"/>
    </source>
</evidence>
<organism evidence="1 2">
    <name type="scientific">Oleidesulfovibrio alaskensis (strain ATCC BAA-1058 / DSM 17464 / G20)</name>
    <name type="common">Desulfovibrio alaskensis</name>
    <dbReference type="NCBI Taxonomy" id="207559"/>
    <lineage>
        <taxon>Bacteria</taxon>
        <taxon>Pseudomonadati</taxon>
        <taxon>Thermodesulfobacteriota</taxon>
        <taxon>Desulfovibrionia</taxon>
        <taxon>Desulfovibrionales</taxon>
        <taxon>Desulfovibrionaceae</taxon>
        <taxon>Oleidesulfovibrio</taxon>
    </lineage>
</organism>
<protein>
    <submittedName>
        <fullName evidence="1">Uncharacterized protein</fullName>
    </submittedName>
</protein>
<gene>
    <name evidence="1" type="ordered locus">Dde_3532</name>
</gene>
<dbReference type="eggNOG" id="ENOG5031TI3">
    <property type="taxonomic scope" value="Bacteria"/>
</dbReference>
<accession>Q30VH1</accession>
<keyword evidence="2" id="KW-1185">Reference proteome</keyword>
<dbReference type="EMBL" id="CP000112">
    <property type="protein sequence ID" value="ABB40325.1"/>
    <property type="molecule type" value="Genomic_DNA"/>
</dbReference>
<evidence type="ECO:0000313" key="1">
    <source>
        <dbReference type="EMBL" id="ABB40325.1"/>
    </source>
</evidence>
<dbReference type="KEGG" id="dde:Dde_3532"/>
<sequence length="64" mass="7347">MKIAVEITVFGHVIKEVVDYPGQPASQAEVIQWLMNQTGYRWADYENAAAEDRQIYHLDDSVVH</sequence>
<dbReference type="Proteomes" id="UP000002710">
    <property type="component" value="Chromosome"/>
</dbReference>
<name>Q30VH1_OLEA2</name>